<reference evidence="2" key="1">
    <citation type="journal article" date="2022" name="Mol. Ecol. Resour.">
        <title>The genomes of chicory, endive, great burdock and yacon provide insights into Asteraceae palaeo-polyploidization history and plant inulin production.</title>
        <authorList>
            <person name="Fan W."/>
            <person name="Wang S."/>
            <person name="Wang H."/>
            <person name="Wang A."/>
            <person name="Jiang F."/>
            <person name="Liu H."/>
            <person name="Zhao H."/>
            <person name="Xu D."/>
            <person name="Zhang Y."/>
        </authorList>
    </citation>
    <scope>NUCLEOTIDE SEQUENCE [LARGE SCALE GENOMIC DNA]</scope>
    <source>
        <strain evidence="2">cv. Punajuju</strain>
    </source>
</reference>
<gene>
    <name evidence="1" type="ORF">L2E82_09932</name>
</gene>
<name>A0ACB9GAF7_CICIN</name>
<evidence type="ECO:0000313" key="1">
    <source>
        <dbReference type="EMBL" id="KAI3780061.1"/>
    </source>
</evidence>
<evidence type="ECO:0000313" key="2">
    <source>
        <dbReference type="Proteomes" id="UP001055811"/>
    </source>
</evidence>
<organism evidence="1 2">
    <name type="scientific">Cichorium intybus</name>
    <name type="common">Chicory</name>
    <dbReference type="NCBI Taxonomy" id="13427"/>
    <lineage>
        <taxon>Eukaryota</taxon>
        <taxon>Viridiplantae</taxon>
        <taxon>Streptophyta</taxon>
        <taxon>Embryophyta</taxon>
        <taxon>Tracheophyta</taxon>
        <taxon>Spermatophyta</taxon>
        <taxon>Magnoliopsida</taxon>
        <taxon>eudicotyledons</taxon>
        <taxon>Gunneridae</taxon>
        <taxon>Pentapetalae</taxon>
        <taxon>asterids</taxon>
        <taxon>campanulids</taxon>
        <taxon>Asterales</taxon>
        <taxon>Asteraceae</taxon>
        <taxon>Cichorioideae</taxon>
        <taxon>Cichorieae</taxon>
        <taxon>Cichoriinae</taxon>
        <taxon>Cichorium</taxon>
    </lineage>
</organism>
<protein>
    <submittedName>
        <fullName evidence="1">Uncharacterized protein</fullName>
    </submittedName>
</protein>
<dbReference type="Proteomes" id="UP001055811">
    <property type="component" value="Linkage Group LG02"/>
</dbReference>
<accession>A0ACB9GAF7</accession>
<dbReference type="EMBL" id="CM042010">
    <property type="protein sequence ID" value="KAI3780061.1"/>
    <property type="molecule type" value="Genomic_DNA"/>
</dbReference>
<keyword evidence="2" id="KW-1185">Reference proteome</keyword>
<sequence length="93" mass="10502">MNQKSPDLFKPNQISKNRVVSFKVQAAKLPAEIPKAQPKFQSPFLRFTKTVEIWNFRACMIGIIGTFILELILNKGILEMIGMEIGKGLDIPL</sequence>
<proteinExistence type="predicted"/>
<reference evidence="1 2" key="2">
    <citation type="journal article" date="2022" name="Mol. Ecol. Resour.">
        <title>The genomes of chicory, endive, great burdock and yacon provide insights into Asteraceae paleo-polyploidization history and plant inulin production.</title>
        <authorList>
            <person name="Fan W."/>
            <person name="Wang S."/>
            <person name="Wang H."/>
            <person name="Wang A."/>
            <person name="Jiang F."/>
            <person name="Liu H."/>
            <person name="Zhao H."/>
            <person name="Xu D."/>
            <person name="Zhang Y."/>
        </authorList>
    </citation>
    <scope>NUCLEOTIDE SEQUENCE [LARGE SCALE GENOMIC DNA]</scope>
    <source>
        <strain evidence="2">cv. Punajuju</strain>
        <tissue evidence="1">Leaves</tissue>
    </source>
</reference>
<comment type="caution">
    <text evidence="1">The sequence shown here is derived from an EMBL/GenBank/DDBJ whole genome shotgun (WGS) entry which is preliminary data.</text>
</comment>